<evidence type="ECO:0000256" key="6">
    <source>
        <dbReference type="ARBA" id="ARBA00007014"/>
    </source>
</evidence>
<dbReference type="Gene3D" id="1.10.287.470">
    <property type="entry name" value="Helix hairpin bin"/>
    <property type="match status" value="1"/>
</dbReference>
<dbReference type="PANTHER" id="PTHR23119">
    <property type="entry name" value="DISCS LARGE"/>
    <property type="match status" value="1"/>
</dbReference>
<dbReference type="Pfam" id="PF10608">
    <property type="entry name" value="MAGUK_N_PEST"/>
    <property type="match status" value="1"/>
</dbReference>
<dbReference type="InterPro" id="IPR019583">
    <property type="entry name" value="DLG1-4_PDZ_assoc"/>
</dbReference>
<evidence type="ECO:0000256" key="7">
    <source>
        <dbReference type="ARBA" id="ARBA00022443"/>
    </source>
</evidence>
<evidence type="ECO:0000256" key="13">
    <source>
        <dbReference type="ARBA" id="ARBA00023136"/>
    </source>
</evidence>
<evidence type="ECO:0000256" key="16">
    <source>
        <dbReference type="SAM" id="MobiDB-lite"/>
    </source>
</evidence>
<dbReference type="SUPFAM" id="SSF52540">
    <property type="entry name" value="P-loop containing nucleoside triphosphate hydrolases"/>
    <property type="match status" value="1"/>
</dbReference>
<dbReference type="GO" id="GO:0016324">
    <property type="term" value="C:apical plasma membrane"/>
    <property type="evidence" value="ECO:0007669"/>
    <property type="project" value="UniProtKB-SubCell"/>
</dbReference>
<dbReference type="FunFam" id="2.30.42.10:FF:000049">
    <property type="entry name" value="disks large homolog 1 isoform X1"/>
    <property type="match status" value="1"/>
</dbReference>
<dbReference type="InterPro" id="IPR016313">
    <property type="entry name" value="DLG1-like"/>
</dbReference>
<keyword evidence="7 15" id="KW-0728">SH3 domain</keyword>
<keyword evidence="8" id="KW-1003">Cell membrane</keyword>
<dbReference type="Proteomes" id="UP000694891">
    <property type="component" value="Unplaced"/>
</dbReference>
<evidence type="ECO:0000256" key="15">
    <source>
        <dbReference type="PROSITE-ProRule" id="PRU00192"/>
    </source>
</evidence>
<dbReference type="SMART" id="SM00228">
    <property type="entry name" value="PDZ"/>
    <property type="match status" value="3"/>
</dbReference>
<dbReference type="SUPFAM" id="SSF101288">
    <property type="entry name" value="L27 domain"/>
    <property type="match status" value="1"/>
</dbReference>
<gene>
    <name evidence="22" type="primary">dlg1b</name>
</gene>
<dbReference type="InterPro" id="IPR036892">
    <property type="entry name" value="L27_dom_sf"/>
</dbReference>
<dbReference type="FunFam" id="3.40.50.300:FF:001402">
    <property type="entry name" value="Discs, large homolog 3 (Drosophila)"/>
    <property type="match status" value="1"/>
</dbReference>
<feature type="domain" description="SH3" evidence="17">
    <location>
        <begin position="582"/>
        <end position="652"/>
    </location>
</feature>
<feature type="domain" description="PDZ" evidence="19">
    <location>
        <begin position="467"/>
        <end position="548"/>
    </location>
</feature>
<dbReference type="InterPro" id="IPR008144">
    <property type="entry name" value="Guanylate_kin-like_dom"/>
</dbReference>
<sequence>MPVRKKDAQRALLLLEEYRAKLNHAEDRQLRHSIQRVIDIFQSNLFQALIDIQEFYEVTLLDSQRWAESSKGADPMAPVNLWDFSSLQSTTVTSDTLPSLSTSIEKYRHHDEDSSPQDQSSPQLTEEAGGPELVQVAEKNLSQIENVHGYVTHAHISPMKQAEAAPPSSPIIPVIPISPIPAETTIIPPTSQANPPPVVVNTDSLDTPPYVNGAEADYEYEEITLERGNSGLGFSIAGGTDNPHIGEDPSIFITKVIPGGAAAQDGRLRVNDVILRVNEVDVRDVTHSRAVEALKEAGSLVRLYVRRRKPVSEKVMEIKLVKGPKGLGFSIAGGVGNQHIPGDNSIYVTKIIEGGAAHKDGRLQIGDKLLAVNSACLEEVSHEHAVTALKNTPDVVYLKVAKPNSVFMNDSFAPPDLTNSYSQHLENHISPPNFLGQPLPPPASSGRYSPTPKSMLGDDDVTREPRKVVLHRGATGLGFNIVGGEDGEGIFISFILAGGPADLCGELRKGDRLVSVNGVDLRNATHEQAAAALKNAGQTVTIIAHYRPEEYSRFEAKIHDLREQMMNSSISSGSGSLRTSQKRSLYVRALFDYDKTRDSGLPSQGLNFKFGDILHVVNASDDEWWQARQLTAQGEVEEVGVIPSKRRVEKKERARLKTVKFNAKSRDRGQSLNDKRKKNLFSRKFPFYKSKEASEQETSDVDQHVTSNASDSESSYRGQEEYVLSYEPVVQQEVNYTRPVIILGPMKDRINDDLISEFPDKFGSCVPHTTRPKRDYEVDGRDYHFVVSREQMEKDIQDHKFIEAGQYNNHLYGTSVQSVREVAEKGKHCILDVSGNAIKRLQLAQLHPIAIFIKPKSVENIMEMNKRLTEEQGRKTFDRATKLEQEFTEHFTAIVQGDTLEEIYDQVKQIIEEQSGPFIWVQSKEKL</sequence>
<feature type="domain" description="PDZ" evidence="19">
    <location>
        <begin position="222"/>
        <end position="309"/>
    </location>
</feature>
<evidence type="ECO:0000259" key="18">
    <source>
        <dbReference type="PROSITE" id="PS50052"/>
    </source>
</evidence>
<dbReference type="Pfam" id="PF00018">
    <property type="entry name" value="SH3_1"/>
    <property type="match status" value="1"/>
</dbReference>
<evidence type="ECO:0000256" key="1">
    <source>
        <dbReference type="ARBA" id="ARBA00004202"/>
    </source>
</evidence>
<dbReference type="FunFam" id="2.30.30.40:FF:000008">
    <property type="entry name" value="Disks large homolog 1 isoform 2"/>
    <property type="match status" value="1"/>
</dbReference>
<dbReference type="FunFam" id="2.30.30.40:FF:000058">
    <property type="entry name" value="Disks large homolog 1 isoform X1"/>
    <property type="match status" value="1"/>
</dbReference>
<proteinExistence type="inferred from homology"/>
<dbReference type="GO" id="GO:0043005">
    <property type="term" value="C:neuron projection"/>
    <property type="evidence" value="ECO:0007669"/>
    <property type="project" value="InterPro"/>
</dbReference>
<evidence type="ECO:0000256" key="8">
    <source>
        <dbReference type="ARBA" id="ARBA00022475"/>
    </source>
</evidence>
<dbReference type="InterPro" id="IPR027417">
    <property type="entry name" value="P-loop_NTPase"/>
</dbReference>
<dbReference type="PANTHER" id="PTHR23119:SF5">
    <property type="entry name" value="DISKS LARGE HOMOLOG 1"/>
    <property type="match status" value="1"/>
</dbReference>
<dbReference type="RefSeq" id="XP_008273925.1">
    <property type="nucleotide sequence ID" value="XM_008275703.1"/>
</dbReference>
<dbReference type="GO" id="GO:0031594">
    <property type="term" value="C:neuromuscular junction"/>
    <property type="evidence" value="ECO:0007669"/>
    <property type="project" value="InterPro"/>
</dbReference>
<dbReference type="SUPFAM" id="SSF50044">
    <property type="entry name" value="SH3-domain"/>
    <property type="match status" value="1"/>
</dbReference>
<dbReference type="CDD" id="cd06795">
    <property type="entry name" value="PDZ3_Dlg1-2-4-like"/>
    <property type="match status" value="1"/>
</dbReference>
<dbReference type="InterPro" id="IPR036028">
    <property type="entry name" value="SH3-like_dom_sf"/>
</dbReference>
<dbReference type="GO" id="GO:0043113">
    <property type="term" value="P:receptor clustering"/>
    <property type="evidence" value="ECO:0007669"/>
    <property type="project" value="TreeGrafter"/>
</dbReference>
<name>A0A9Y4JEZ2_9TELE</name>
<dbReference type="InterPro" id="IPR050614">
    <property type="entry name" value="Synaptic_Scaffolding_LAP-MAGUK"/>
</dbReference>
<comment type="similarity">
    <text evidence="6">Belongs to the MAGUK family.</text>
</comment>
<evidence type="ECO:0000256" key="2">
    <source>
        <dbReference type="ARBA" id="ARBA00004221"/>
    </source>
</evidence>
<dbReference type="GO" id="GO:0007268">
    <property type="term" value="P:chemical synaptic transmission"/>
    <property type="evidence" value="ECO:0007669"/>
    <property type="project" value="InterPro"/>
</dbReference>
<dbReference type="CDD" id="cd06723">
    <property type="entry name" value="PDZ1_Dlg1-2-4-like"/>
    <property type="match status" value="1"/>
</dbReference>
<keyword evidence="21" id="KW-1185">Reference proteome</keyword>
<dbReference type="Gene3D" id="3.30.63.10">
    <property type="entry name" value="Guanylate Kinase phosphate binding domain"/>
    <property type="match status" value="1"/>
</dbReference>
<dbReference type="FunFam" id="3.30.63.10:FF:000001">
    <property type="entry name" value="Disks large homolog 1 isoform 2"/>
    <property type="match status" value="1"/>
</dbReference>
<dbReference type="InterPro" id="IPR019590">
    <property type="entry name" value="DLG1_PEST_dom"/>
</dbReference>
<dbReference type="FunFam" id="2.30.42.10:FF:000001">
    <property type="entry name" value="Disks large homolog 1 isoform 2"/>
    <property type="match status" value="1"/>
</dbReference>
<dbReference type="Pfam" id="PF09058">
    <property type="entry name" value="L27_1"/>
    <property type="match status" value="1"/>
</dbReference>
<dbReference type="SMART" id="SM00569">
    <property type="entry name" value="L27"/>
    <property type="match status" value="1"/>
</dbReference>
<accession>A0A9Y4JEZ2</accession>
<protein>
    <recommendedName>
        <fullName evidence="14">Disks large homolog 1</fullName>
    </recommendedName>
</protein>
<dbReference type="CDD" id="cd00071">
    <property type="entry name" value="GMPK"/>
    <property type="match status" value="1"/>
</dbReference>
<keyword evidence="10" id="KW-0677">Repeat</keyword>
<reference evidence="22" key="1">
    <citation type="submission" date="2025-08" db="UniProtKB">
        <authorList>
            <consortium name="RefSeq"/>
        </authorList>
    </citation>
    <scope>IDENTIFICATION</scope>
</reference>
<evidence type="ECO:0000256" key="14">
    <source>
        <dbReference type="ARBA" id="ARBA00044189"/>
    </source>
</evidence>
<dbReference type="InterPro" id="IPR036034">
    <property type="entry name" value="PDZ_sf"/>
</dbReference>
<evidence type="ECO:0000256" key="11">
    <source>
        <dbReference type="ARBA" id="ARBA00022824"/>
    </source>
</evidence>
<evidence type="ECO:0000313" key="22">
    <source>
        <dbReference type="RefSeq" id="XP_008273925.1"/>
    </source>
</evidence>
<dbReference type="Gene3D" id="2.30.30.40">
    <property type="entry name" value="SH3 Domains"/>
    <property type="match status" value="2"/>
</dbReference>
<dbReference type="PROSITE" id="PS00856">
    <property type="entry name" value="GUANYLATE_KINASE_1"/>
    <property type="match status" value="1"/>
</dbReference>
<dbReference type="GO" id="GO:0005789">
    <property type="term" value="C:endoplasmic reticulum membrane"/>
    <property type="evidence" value="ECO:0007669"/>
    <property type="project" value="UniProtKB-SubCell"/>
</dbReference>
<keyword evidence="13" id="KW-0472">Membrane</keyword>
<dbReference type="Gene3D" id="3.40.50.300">
    <property type="entry name" value="P-loop containing nucleotide triphosphate hydrolases"/>
    <property type="match status" value="1"/>
</dbReference>
<evidence type="ECO:0000259" key="20">
    <source>
        <dbReference type="PROSITE" id="PS51022"/>
    </source>
</evidence>
<dbReference type="GeneID" id="103352974"/>
<feature type="compositionally biased region" description="Polar residues" evidence="16">
    <location>
        <begin position="704"/>
        <end position="717"/>
    </location>
</feature>
<dbReference type="Pfam" id="PF10600">
    <property type="entry name" value="PDZ_assoc"/>
    <property type="match status" value="1"/>
</dbReference>
<dbReference type="GO" id="GO:0099072">
    <property type="term" value="P:regulation of postsynaptic membrane neurotransmitter receptor levels"/>
    <property type="evidence" value="ECO:0007669"/>
    <property type="project" value="TreeGrafter"/>
</dbReference>
<dbReference type="CDD" id="cd06724">
    <property type="entry name" value="PDZ2_Dlg1-2-4-like"/>
    <property type="match status" value="1"/>
</dbReference>
<evidence type="ECO:0000256" key="9">
    <source>
        <dbReference type="ARBA" id="ARBA00022490"/>
    </source>
</evidence>
<dbReference type="PROSITE" id="PS50002">
    <property type="entry name" value="SH3"/>
    <property type="match status" value="1"/>
</dbReference>
<dbReference type="InterPro" id="IPR020590">
    <property type="entry name" value="Guanylate_kinase_CS"/>
</dbReference>
<dbReference type="SMART" id="SM00072">
    <property type="entry name" value="GuKc"/>
    <property type="match status" value="1"/>
</dbReference>
<keyword evidence="9" id="KW-0963">Cytoplasm</keyword>
<dbReference type="GO" id="GO:0070161">
    <property type="term" value="C:anchoring junction"/>
    <property type="evidence" value="ECO:0007669"/>
    <property type="project" value="UniProtKB-SubCell"/>
</dbReference>
<dbReference type="Gene3D" id="2.30.42.10">
    <property type="match status" value="3"/>
</dbReference>
<feature type="domain" description="L27" evidence="20">
    <location>
        <begin position="4"/>
        <end position="64"/>
    </location>
</feature>
<dbReference type="SMART" id="SM00326">
    <property type="entry name" value="SH3"/>
    <property type="match status" value="1"/>
</dbReference>
<dbReference type="GO" id="GO:0035255">
    <property type="term" value="F:ionotropic glutamate receptor binding"/>
    <property type="evidence" value="ECO:0007669"/>
    <property type="project" value="TreeGrafter"/>
</dbReference>
<dbReference type="PROSITE" id="PS50052">
    <property type="entry name" value="GUANYLATE_KINASE_2"/>
    <property type="match status" value="1"/>
</dbReference>
<dbReference type="InterPro" id="IPR008145">
    <property type="entry name" value="GK/Ca_channel_bsu"/>
</dbReference>
<evidence type="ECO:0000256" key="4">
    <source>
        <dbReference type="ARBA" id="ARBA00004496"/>
    </source>
</evidence>
<feature type="region of interest" description="Disordered" evidence="16">
    <location>
        <begin position="107"/>
        <end position="128"/>
    </location>
</feature>
<feature type="region of interest" description="Disordered" evidence="16">
    <location>
        <begin position="424"/>
        <end position="459"/>
    </location>
</feature>
<dbReference type="AlphaFoldDB" id="A0A9Y4JEZ2"/>
<dbReference type="GO" id="GO:0097120">
    <property type="term" value="P:receptor localization to synapse"/>
    <property type="evidence" value="ECO:0007669"/>
    <property type="project" value="TreeGrafter"/>
</dbReference>
<dbReference type="PIRSF" id="PIRSF001741">
    <property type="entry name" value="MAGUK_DLGH"/>
    <property type="match status" value="1"/>
</dbReference>
<feature type="domain" description="Guanylate kinase-like" evidence="18">
    <location>
        <begin position="737"/>
        <end position="912"/>
    </location>
</feature>
<evidence type="ECO:0000259" key="19">
    <source>
        <dbReference type="PROSITE" id="PS50106"/>
    </source>
</evidence>
<evidence type="ECO:0000256" key="12">
    <source>
        <dbReference type="ARBA" id="ARBA00022949"/>
    </source>
</evidence>
<dbReference type="InterPro" id="IPR004172">
    <property type="entry name" value="L27_dom"/>
</dbReference>
<evidence type="ECO:0000259" key="17">
    <source>
        <dbReference type="PROSITE" id="PS50002"/>
    </source>
</evidence>
<dbReference type="Pfam" id="PF00625">
    <property type="entry name" value="Guanylate_kin"/>
    <property type="match status" value="1"/>
</dbReference>
<evidence type="ECO:0000313" key="21">
    <source>
        <dbReference type="Proteomes" id="UP000694891"/>
    </source>
</evidence>
<dbReference type="InterPro" id="IPR015143">
    <property type="entry name" value="L27_1"/>
</dbReference>
<dbReference type="GO" id="GO:0098839">
    <property type="term" value="C:postsynaptic density membrane"/>
    <property type="evidence" value="ECO:0007669"/>
    <property type="project" value="TreeGrafter"/>
</dbReference>
<evidence type="ECO:0000256" key="3">
    <source>
        <dbReference type="ARBA" id="ARBA00004282"/>
    </source>
</evidence>
<evidence type="ECO:0000256" key="10">
    <source>
        <dbReference type="ARBA" id="ARBA00022737"/>
    </source>
</evidence>
<dbReference type="InterPro" id="IPR001478">
    <property type="entry name" value="PDZ"/>
</dbReference>
<organism evidence="21 22">
    <name type="scientific">Stegastes partitus</name>
    <name type="common">bicolor damselfish</name>
    <dbReference type="NCBI Taxonomy" id="144197"/>
    <lineage>
        <taxon>Eukaryota</taxon>
        <taxon>Metazoa</taxon>
        <taxon>Chordata</taxon>
        <taxon>Craniata</taxon>
        <taxon>Vertebrata</taxon>
        <taxon>Euteleostomi</taxon>
        <taxon>Actinopterygii</taxon>
        <taxon>Neopterygii</taxon>
        <taxon>Teleostei</taxon>
        <taxon>Neoteleostei</taxon>
        <taxon>Acanthomorphata</taxon>
        <taxon>Ovalentaria</taxon>
        <taxon>Pomacentridae</taxon>
        <taxon>Stegastes</taxon>
    </lineage>
</organism>
<dbReference type="FunFam" id="1.10.287.470:FF:000001">
    <property type="entry name" value="Disks large 1 isoform X3"/>
    <property type="match status" value="1"/>
</dbReference>
<dbReference type="Pfam" id="PF00595">
    <property type="entry name" value="PDZ"/>
    <property type="match status" value="3"/>
</dbReference>
<feature type="region of interest" description="Disordered" evidence="16">
    <location>
        <begin position="691"/>
        <end position="717"/>
    </location>
</feature>
<dbReference type="PROSITE" id="PS50106">
    <property type="entry name" value="PDZ"/>
    <property type="match status" value="3"/>
</dbReference>
<dbReference type="InterPro" id="IPR001452">
    <property type="entry name" value="SH3_domain"/>
</dbReference>
<feature type="domain" description="PDZ" evidence="19">
    <location>
        <begin position="317"/>
        <end position="404"/>
    </location>
</feature>
<dbReference type="GO" id="GO:0045197">
    <property type="term" value="P:establishment or maintenance of epithelial cell apical/basal polarity"/>
    <property type="evidence" value="ECO:0007669"/>
    <property type="project" value="TreeGrafter"/>
</dbReference>
<dbReference type="GO" id="GO:0016323">
    <property type="term" value="C:basolateral plasma membrane"/>
    <property type="evidence" value="ECO:0007669"/>
    <property type="project" value="TreeGrafter"/>
</dbReference>
<comment type="subcellular location">
    <subcellularLocation>
        <location evidence="2">Apical cell membrane</location>
    </subcellularLocation>
    <subcellularLocation>
        <location evidence="3">Cell junction</location>
    </subcellularLocation>
    <subcellularLocation>
        <location evidence="1">Cell membrane</location>
        <topology evidence="1">Peripheral membrane protein</topology>
    </subcellularLocation>
    <subcellularLocation>
        <location evidence="4">Cytoplasm</location>
    </subcellularLocation>
    <subcellularLocation>
        <location evidence="5">Endoplasmic reticulum membrane</location>
    </subcellularLocation>
</comment>
<dbReference type="PROSITE" id="PS51022">
    <property type="entry name" value="L27"/>
    <property type="match status" value="1"/>
</dbReference>
<dbReference type="CTD" id="497648"/>
<dbReference type="FunFam" id="2.30.42.10:FF:000002">
    <property type="entry name" value="Disks large homolog 4 isoform 2"/>
    <property type="match status" value="1"/>
</dbReference>
<keyword evidence="12" id="KW-0965">Cell junction</keyword>
<dbReference type="SUPFAM" id="SSF50156">
    <property type="entry name" value="PDZ domain-like"/>
    <property type="match status" value="3"/>
</dbReference>
<dbReference type="GO" id="GO:0098609">
    <property type="term" value="P:cell-cell adhesion"/>
    <property type="evidence" value="ECO:0007669"/>
    <property type="project" value="TreeGrafter"/>
</dbReference>
<dbReference type="GO" id="GO:0019901">
    <property type="term" value="F:protein kinase binding"/>
    <property type="evidence" value="ECO:0007669"/>
    <property type="project" value="TreeGrafter"/>
</dbReference>
<dbReference type="SMART" id="SM01277">
    <property type="entry name" value="MAGUK_N_PEST"/>
    <property type="match status" value="1"/>
</dbReference>
<evidence type="ECO:0000256" key="5">
    <source>
        <dbReference type="ARBA" id="ARBA00004586"/>
    </source>
</evidence>
<keyword evidence="11" id="KW-0256">Endoplasmic reticulum</keyword>